<protein>
    <submittedName>
        <fullName evidence="1">Uncharacterized protein</fullName>
    </submittedName>
</protein>
<name>A0ABP0ASI3_9PEZI</name>
<dbReference type="Proteomes" id="UP001642405">
    <property type="component" value="Unassembled WGS sequence"/>
</dbReference>
<keyword evidence="2" id="KW-1185">Reference proteome</keyword>
<proteinExistence type="predicted"/>
<reference evidence="1 2" key="1">
    <citation type="submission" date="2024-01" db="EMBL/GenBank/DDBJ databases">
        <authorList>
            <person name="Allen C."/>
            <person name="Tagirdzhanova G."/>
        </authorList>
    </citation>
    <scope>NUCLEOTIDE SEQUENCE [LARGE SCALE GENOMIC DNA]</scope>
</reference>
<comment type="caution">
    <text evidence="1">The sequence shown here is derived from an EMBL/GenBank/DDBJ whole genome shotgun (WGS) entry which is preliminary data.</text>
</comment>
<organism evidence="1 2">
    <name type="scientific">Sporothrix curviconia</name>
    <dbReference type="NCBI Taxonomy" id="1260050"/>
    <lineage>
        <taxon>Eukaryota</taxon>
        <taxon>Fungi</taxon>
        <taxon>Dikarya</taxon>
        <taxon>Ascomycota</taxon>
        <taxon>Pezizomycotina</taxon>
        <taxon>Sordariomycetes</taxon>
        <taxon>Sordariomycetidae</taxon>
        <taxon>Ophiostomatales</taxon>
        <taxon>Ophiostomataceae</taxon>
        <taxon>Sporothrix</taxon>
    </lineage>
</organism>
<evidence type="ECO:0000313" key="1">
    <source>
        <dbReference type="EMBL" id="CAK7210235.1"/>
    </source>
</evidence>
<sequence>MWEAWTDMALVYMSDRMYWLLKRWDPQWAAQLAMVHKYGPTRPDWTEHGEEAPRDGRILDTVQRCRMRTLNVAYALNSLFPALYPYNSDLARGVLAQAFQTLRDNDDGTLQGLHLVVQMRERQYVPMHLDVLCDCMRGLKGLKHVAIEYDDGAESDEPAQMEIVRDLATAVPTLQFVSIALEPWRIWRTGPYGAAILEPAGVQGTEQGIVRLERLSRVEAMDYELYRLVESLDRWGPNVY</sequence>
<accession>A0ABP0ASI3</accession>
<gene>
    <name evidence="1" type="ORF">SCUCBS95973_000710</name>
</gene>
<evidence type="ECO:0000313" key="2">
    <source>
        <dbReference type="Proteomes" id="UP001642405"/>
    </source>
</evidence>
<dbReference type="EMBL" id="CAWUHB010000003">
    <property type="protein sequence ID" value="CAK7210235.1"/>
    <property type="molecule type" value="Genomic_DNA"/>
</dbReference>